<organism evidence="17 18">
    <name type="scientific">Actinospica acidithermotolerans</name>
    <dbReference type="NCBI Taxonomy" id="2828514"/>
    <lineage>
        <taxon>Bacteria</taxon>
        <taxon>Bacillati</taxon>
        <taxon>Actinomycetota</taxon>
        <taxon>Actinomycetes</taxon>
        <taxon>Catenulisporales</taxon>
        <taxon>Actinospicaceae</taxon>
        <taxon>Actinospica</taxon>
    </lineage>
</organism>
<gene>
    <name evidence="17" type="primary">pgeF</name>
    <name evidence="17" type="ORF">KDK95_19945</name>
</gene>
<evidence type="ECO:0000256" key="4">
    <source>
        <dbReference type="ARBA" id="ARBA00003215"/>
    </source>
</evidence>
<keyword evidence="9" id="KW-0378">Hydrolase</keyword>
<comment type="cofactor">
    <cofactor evidence="3">
        <name>Cu(2+)</name>
        <dbReference type="ChEBI" id="CHEBI:29036"/>
    </cofactor>
</comment>
<dbReference type="InterPro" id="IPR011324">
    <property type="entry name" value="Cytotoxic_necrot_fac-like_cat"/>
</dbReference>
<evidence type="ECO:0000256" key="8">
    <source>
        <dbReference type="ARBA" id="ARBA00022723"/>
    </source>
</evidence>
<dbReference type="InterPro" id="IPR038371">
    <property type="entry name" value="Cu_polyphenol_OxRdtase_sf"/>
</dbReference>
<accession>A0A941EGC6</accession>
<evidence type="ECO:0000256" key="6">
    <source>
        <dbReference type="ARBA" id="ARBA00011738"/>
    </source>
</evidence>
<evidence type="ECO:0000256" key="11">
    <source>
        <dbReference type="ARBA" id="ARBA00023002"/>
    </source>
</evidence>
<dbReference type="GO" id="GO:0017061">
    <property type="term" value="F:S-methyl-5-thioadenosine phosphorylase activity"/>
    <property type="evidence" value="ECO:0007669"/>
    <property type="project" value="UniProtKB-EC"/>
</dbReference>
<keyword evidence="8" id="KW-0479">Metal-binding</keyword>
<comment type="catalytic activity">
    <reaction evidence="15">
        <text>S-methyl-5'-thioadenosine + phosphate = 5-(methylsulfanyl)-alpha-D-ribose 1-phosphate + adenine</text>
        <dbReference type="Rhea" id="RHEA:11852"/>
        <dbReference type="ChEBI" id="CHEBI:16708"/>
        <dbReference type="ChEBI" id="CHEBI:17509"/>
        <dbReference type="ChEBI" id="CHEBI:43474"/>
        <dbReference type="ChEBI" id="CHEBI:58533"/>
        <dbReference type="EC" id="2.4.2.28"/>
    </reaction>
    <physiologicalReaction direction="left-to-right" evidence="15">
        <dbReference type="Rhea" id="RHEA:11853"/>
    </physiologicalReaction>
</comment>
<dbReference type="GO" id="GO:0005507">
    <property type="term" value="F:copper ion binding"/>
    <property type="evidence" value="ECO:0007669"/>
    <property type="project" value="TreeGrafter"/>
</dbReference>
<dbReference type="GO" id="GO:0016787">
    <property type="term" value="F:hydrolase activity"/>
    <property type="evidence" value="ECO:0007669"/>
    <property type="project" value="UniProtKB-KW"/>
</dbReference>
<dbReference type="NCBIfam" id="TIGR00726">
    <property type="entry name" value="peptidoglycan editing factor PgeF"/>
    <property type="match status" value="1"/>
</dbReference>
<comment type="catalytic activity">
    <reaction evidence="1">
        <text>inosine + phosphate = alpha-D-ribose 1-phosphate + hypoxanthine</text>
        <dbReference type="Rhea" id="RHEA:27646"/>
        <dbReference type="ChEBI" id="CHEBI:17368"/>
        <dbReference type="ChEBI" id="CHEBI:17596"/>
        <dbReference type="ChEBI" id="CHEBI:43474"/>
        <dbReference type="ChEBI" id="CHEBI:57720"/>
        <dbReference type="EC" id="2.4.2.1"/>
    </reaction>
    <physiologicalReaction direction="left-to-right" evidence="1">
        <dbReference type="Rhea" id="RHEA:27647"/>
    </physiologicalReaction>
</comment>
<evidence type="ECO:0000256" key="3">
    <source>
        <dbReference type="ARBA" id="ARBA00001973"/>
    </source>
</evidence>
<evidence type="ECO:0000256" key="9">
    <source>
        <dbReference type="ARBA" id="ARBA00022801"/>
    </source>
</evidence>
<dbReference type="Proteomes" id="UP000676325">
    <property type="component" value="Unassembled WGS sequence"/>
</dbReference>
<keyword evidence="12" id="KW-0186">Copper</keyword>
<comment type="catalytic activity">
    <reaction evidence="13">
        <text>adenosine + H2O + H(+) = inosine + NH4(+)</text>
        <dbReference type="Rhea" id="RHEA:24408"/>
        <dbReference type="ChEBI" id="CHEBI:15377"/>
        <dbReference type="ChEBI" id="CHEBI:15378"/>
        <dbReference type="ChEBI" id="CHEBI:16335"/>
        <dbReference type="ChEBI" id="CHEBI:17596"/>
        <dbReference type="ChEBI" id="CHEBI:28938"/>
        <dbReference type="EC" id="3.5.4.4"/>
    </reaction>
    <physiologicalReaction direction="left-to-right" evidence="13">
        <dbReference type="Rhea" id="RHEA:24409"/>
    </physiologicalReaction>
</comment>
<dbReference type="EMBL" id="JAGSOH010000060">
    <property type="protein sequence ID" value="MBR7828594.1"/>
    <property type="molecule type" value="Genomic_DNA"/>
</dbReference>
<evidence type="ECO:0000256" key="14">
    <source>
        <dbReference type="ARBA" id="ARBA00048968"/>
    </source>
</evidence>
<dbReference type="GO" id="GO:0016491">
    <property type="term" value="F:oxidoreductase activity"/>
    <property type="evidence" value="ECO:0007669"/>
    <property type="project" value="UniProtKB-KW"/>
</dbReference>
<evidence type="ECO:0000256" key="10">
    <source>
        <dbReference type="ARBA" id="ARBA00022833"/>
    </source>
</evidence>
<evidence type="ECO:0000256" key="13">
    <source>
        <dbReference type="ARBA" id="ARBA00047989"/>
    </source>
</evidence>
<dbReference type="PANTHER" id="PTHR30616:SF2">
    <property type="entry name" value="PURINE NUCLEOSIDE PHOSPHORYLASE LACC1"/>
    <property type="match status" value="1"/>
</dbReference>
<evidence type="ECO:0000256" key="2">
    <source>
        <dbReference type="ARBA" id="ARBA00001947"/>
    </source>
</evidence>
<dbReference type="SUPFAM" id="SSF64438">
    <property type="entry name" value="CNF1/YfiH-like putative cysteine hydrolases"/>
    <property type="match status" value="1"/>
</dbReference>
<evidence type="ECO:0000313" key="18">
    <source>
        <dbReference type="Proteomes" id="UP000676325"/>
    </source>
</evidence>
<dbReference type="InterPro" id="IPR003730">
    <property type="entry name" value="Cu_polyphenol_OxRdtase"/>
</dbReference>
<evidence type="ECO:0000256" key="5">
    <source>
        <dbReference type="ARBA" id="ARBA00007353"/>
    </source>
</evidence>
<comment type="similarity">
    <text evidence="5 16">Belongs to the purine nucleoside phosphorylase YfiH/LACC1 family.</text>
</comment>
<keyword evidence="10" id="KW-0862">Zinc</keyword>
<comment type="function">
    <text evidence="4">Purine nucleoside enzyme that catalyzes the phosphorolysis of adenosine and inosine nucleosides, yielding D-ribose 1-phosphate and the respective free bases, adenine and hypoxanthine. Also catalyzes the phosphorolysis of S-methyl-5'-thioadenosine into adenine and S-methyl-5-thio-alpha-D-ribose 1-phosphate. Also has adenosine deaminase activity.</text>
</comment>
<dbReference type="PANTHER" id="PTHR30616">
    <property type="entry name" value="UNCHARACTERIZED PROTEIN YFIH"/>
    <property type="match status" value="1"/>
</dbReference>
<evidence type="ECO:0000256" key="1">
    <source>
        <dbReference type="ARBA" id="ARBA00000553"/>
    </source>
</evidence>
<comment type="cofactor">
    <cofactor evidence="2">
        <name>Zn(2+)</name>
        <dbReference type="ChEBI" id="CHEBI:29105"/>
    </cofactor>
</comment>
<reference evidence="17" key="1">
    <citation type="submission" date="2021-04" db="EMBL/GenBank/DDBJ databases">
        <title>Genome based classification of Actinospica acidithermotolerans sp. nov., an actinobacterium isolated from an Indonesian hot spring.</title>
        <authorList>
            <person name="Kusuma A.B."/>
            <person name="Putra K.E."/>
            <person name="Nafisah S."/>
            <person name="Loh J."/>
            <person name="Nouioui I."/>
            <person name="Goodfellow M."/>
        </authorList>
    </citation>
    <scope>NUCLEOTIDE SEQUENCE</scope>
    <source>
        <strain evidence="17">MGRD01-02</strain>
    </source>
</reference>
<comment type="subunit">
    <text evidence="6">Homodimer.</text>
</comment>
<proteinExistence type="inferred from homology"/>
<evidence type="ECO:0000313" key="17">
    <source>
        <dbReference type="EMBL" id="MBR7828594.1"/>
    </source>
</evidence>
<dbReference type="Gene3D" id="3.60.140.10">
    <property type="entry name" value="CNF1/YfiH-like putative cysteine hydrolases"/>
    <property type="match status" value="1"/>
</dbReference>
<evidence type="ECO:0000256" key="15">
    <source>
        <dbReference type="ARBA" id="ARBA00049893"/>
    </source>
</evidence>
<comment type="caution">
    <text evidence="17">The sequence shown here is derived from an EMBL/GenBank/DDBJ whole genome shotgun (WGS) entry which is preliminary data.</text>
</comment>
<keyword evidence="7" id="KW-0808">Transferase</keyword>
<keyword evidence="11" id="KW-0560">Oxidoreductase</keyword>
<dbReference type="FunFam" id="3.60.140.10:FF:000003">
    <property type="entry name" value="Polyphenol oxidase"/>
    <property type="match status" value="1"/>
</dbReference>
<comment type="catalytic activity">
    <reaction evidence="14">
        <text>adenosine + phosphate = alpha-D-ribose 1-phosphate + adenine</text>
        <dbReference type="Rhea" id="RHEA:27642"/>
        <dbReference type="ChEBI" id="CHEBI:16335"/>
        <dbReference type="ChEBI" id="CHEBI:16708"/>
        <dbReference type="ChEBI" id="CHEBI:43474"/>
        <dbReference type="ChEBI" id="CHEBI:57720"/>
        <dbReference type="EC" id="2.4.2.1"/>
    </reaction>
    <physiologicalReaction direction="left-to-right" evidence="14">
        <dbReference type="Rhea" id="RHEA:27643"/>
    </physiologicalReaction>
</comment>
<dbReference type="RefSeq" id="WP_212519725.1">
    <property type="nucleotide sequence ID" value="NZ_JAGSOH010000060.1"/>
</dbReference>
<evidence type="ECO:0000256" key="12">
    <source>
        <dbReference type="ARBA" id="ARBA00023008"/>
    </source>
</evidence>
<dbReference type="CDD" id="cd16833">
    <property type="entry name" value="YfiH"/>
    <property type="match status" value="1"/>
</dbReference>
<evidence type="ECO:0000256" key="7">
    <source>
        <dbReference type="ARBA" id="ARBA00022679"/>
    </source>
</evidence>
<evidence type="ECO:0000256" key="16">
    <source>
        <dbReference type="RuleBase" id="RU361274"/>
    </source>
</evidence>
<protein>
    <recommendedName>
        <fullName evidence="16">Purine nucleoside phosphorylase</fullName>
    </recommendedName>
</protein>
<sequence>MEIYEHGRVRFAFSDRHGGVSAAPYGSLNLADHVGDDPAAVLRNRGLAATGLGLDPERVLYLTQVHGAEVAVAEEPWADAERPEADASVTAVPGLGLAIMVADCTPVLLADPEAGIVATAHAGRPGMAAGVVPATVARMVSLGAEPARIIAYTGPAVCGSCYEVPEAMRADVAARVPESFATTSWGTPAVDVPGGVWAQLAAAGIAPEHGHRSEICAMESKDHYSYRREGATGRFAGFVWLADAADAA</sequence>
<dbReference type="AlphaFoldDB" id="A0A941EGC6"/>
<dbReference type="Pfam" id="PF02578">
    <property type="entry name" value="Cu-oxidase_4"/>
    <property type="match status" value="1"/>
</dbReference>
<name>A0A941EGC6_9ACTN</name>
<keyword evidence="18" id="KW-1185">Reference proteome</keyword>